<evidence type="ECO:0008006" key="4">
    <source>
        <dbReference type="Google" id="ProtNLM"/>
    </source>
</evidence>
<dbReference type="AlphaFoldDB" id="A0A1Y0V0K2"/>
<dbReference type="Pfam" id="PF04241">
    <property type="entry name" value="DUF423"/>
    <property type="match status" value="1"/>
</dbReference>
<proteinExistence type="predicted"/>
<dbReference type="STRING" id="481146.A4S02_01610"/>
<keyword evidence="1" id="KW-0472">Membrane</keyword>
<dbReference type="EMBL" id="CP021524">
    <property type="protein sequence ID" value="ARW09596.1"/>
    <property type="molecule type" value="Genomic_DNA"/>
</dbReference>
<protein>
    <recommendedName>
        <fullName evidence="4">DUF423 domain-containing protein</fullName>
    </recommendedName>
</protein>
<evidence type="ECO:0000313" key="2">
    <source>
        <dbReference type="EMBL" id="ARW09596.1"/>
    </source>
</evidence>
<keyword evidence="1" id="KW-0812">Transmembrane</keyword>
<gene>
    <name evidence="2" type="ORF">S101447_00491</name>
</gene>
<reference evidence="2 3" key="1">
    <citation type="submission" date="2017-05" db="EMBL/GenBank/DDBJ databases">
        <title>Genome sequence of Acetobacter pasteurianus subsp. ascendens strain SRCM101447.</title>
        <authorList>
            <person name="Cho S.H."/>
        </authorList>
    </citation>
    <scope>NUCLEOTIDE SEQUENCE [LARGE SCALE GENOMIC DNA]</scope>
    <source>
        <strain evidence="2 3">SRCM101447</strain>
    </source>
</reference>
<evidence type="ECO:0000256" key="1">
    <source>
        <dbReference type="SAM" id="Phobius"/>
    </source>
</evidence>
<dbReference type="InterPro" id="IPR006696">
    <property type="entry name" value="DUF423"/>
</dbReference>
<feature type="transmembrane region" description="Helical" evidence="1">
    <location>
        <begin position="97"/>
        <end position="120"/>
    </location>
</feature>
<keyword evidence="1" id="KW-1133">Transmembrane helix</keyword>
<feature type="transmembrane region" description="Helical" evidence="1">
    <location>
        <begin position="34"/>
        <end position="55"/>
    </location>
</feature>
<evidence type="ECO:0000313" key="3">
    <source>
        <dbReference type="Proteomes" id="UP000195633"/>
    </source>
</evidence>
<feature type="transmembrane region" description="Helical" evidence="1">
    <location>
        <begin position="126"/>
        <end position="150"/>
    </location>
</feature>
<dbReference type="RefSeq" id="WP_019089750.1">
    <property type="nucleotide sequence ID" value="NZ_CP021524.1"/>
</dbReference>
<dbReference type="Proteomes" id="UP000195633">
    <property type="component" value="Chromosome"/>
</dbReference>
<organism evidence="2 3">
    <name type="scientific">Acetobacter ascendens</name>
    <dbReference type="NCBI Taxonomy" id="481146"/>
    <lineage>
        <taxon>Bacteria</taxon>
        <taxon>Pseudomonadati</taxon>
        <taxon>Pseudomonadota</taxon>
        <taxon>Alphaproteobacteria</taxon>
        <taxon>Acetobacterales</taxon>
        <taxon>Acetobacteraceae</taxon>
        <taxon>Acetobacter</taxon>
    </lineage>
</organism>
<accession>A0A1Y0V0K2</accession>
<sequence length="152" mass="15799">MQEIAGHVAFPVFHYGGCAYTAELMSFSLLLPRLWRICGGLLAATGTVMGALTAHLPDSAFAAGGRVMAHSGMEMQMWQGIALVALGLTAKPQAGRILLAGGCGLVLGTLLFCAGVYYTAFTGHHAAHVAPTGGSLLILSWLLLSVGWICRA</sequence>
<name>A0A1Y0V0K2_9PROT</name>
<feature type="transmembrane region" description="Helical" evidence="1">
    <location>
        <begin position="75"/>
        <end position="90"/>
    </location>
</feature>